<dbReference type="InterPro" id="IPR051673">
    <property type="entry name" value="SSDNA_exonuclease_RecJ"/>
</dbReference>
<feature type="domain" description="DHHA1" evidence="7">
    <location>
        <begin position="350"/>
        <end position="438"/>
    </location>
</feature>
<dbReference type="Pfam" id="PF02272">
    <property type="entry name" value="DHHA1"/>
    <property type="match status" value="1"/>
</dbReference>
<dbReference type="KEGG" id="abat:CFX1CAM_0829"/>
<dbReference type="GO" id="GO:0008409">
    <property type="term" value="F:5'-3' exonuclease activity"/>
    <property type="evidence" value="ECO:0007669"/>
    <property type="project" value="InterPro"/>
</dbReference>
<gene>
    <name evidence="9" type="primary">recJ</name>
    <name evidence="9" type="ORF">CFX1CAM_0829</name>
</gene>
<accession>A0A1Y6K2N5</accession>
<protein>
    <recommendedName>
        <fullName evidence="2">Single-stranded-DNA-specific exonuclease RecJ</fullName>
    </recommendedName>
</protein>
<dbReference type="SUPFAM" id="SSF64182">
    <property type="entry name" value="DHH phosphoesterases"/>
    <property type="match status" value="1"/>
</dbReference>
<evidence type="ECO:0000256" key="1">
    <source>
        <dbReference type="ARBA" id="ARBA00005915"/>
    </source>
</evidence>
<dbReference type="RefSeq" id="WP_087861801.1">
    <property type="nucleotide sequence ID" value="NZ_LT859958.1"/>
</dbReference>
<dbReference type="InterPro" id="IPR001667">
    <property type="entry name" value="DDH_dom"/>
</dbReference>
<dbReference type="PANTHER" id="PTHR30255:SF2">
    <property type="entry name" value="SINGLE-STRANDED-DNA-SPECIFIC EXONUCLEASE RECJ"/>
    <property type="match status" value="1"/>
</dbReference>
<sequence>MSPKQPWVHVETHPIPIEFQEAIGGHPLVAHTLYERGYRTVDEALAFLDPDLYHPSSAFDLPDMERGCDLLTRAISEQACILVWGDFDVDGQTATTLLVEGLRGLGANVRYHIPVRAKESHGIRKEVLKAQLVQGFDLLLTCDTGITEFESLQWVRNLDIPIIVTDHHLLAERMPPADAVINPQRLEEGHPLRTLPGVGVAYQLIEGLYASLGRELDLGRLQELVALGIVSDVAEQRGDTRYLLQRGLKSLRKTSRVGLIRLFENAELNPGLINEGHIGFQIAPRLNAVGRLGDANPMVEFLTTQDKSEARRLATLIEGMNIKRRSETRQVERGAEAQLQASSDDRHAPAIVLHHPGWPGGVVGIVASRLVERYHKPVILLTGEDPISGSARSVPGLHITEAIGAQSDLLNNFGGHPMAAGLSLPVAHYPAFKRRFLATVEAQLPSGAVGEPIEIAGSLRLDELDLALVREISRLGPFGQGNPALNFRVNDLRVVAESTVGIEREHRQVTVADKENNELRLIWWNGADERLPEAQFDLVCQLTESDYKGTPQLSAEWIDFQLSEAGKVEIASRQVELIDYRASLHSQDQLAQLVLESPRALIWGEGDLPNAIHFKGRHELEKNPHLVIWTAPPSQTVLQHVLELVQPKQVTVFAVEPGIGELHAFMSRLGSAAKYALNNLGGRASIERLGATCAADESAVRTGLLLWEARGMLSVNFKGEEVHIRADRPEADFDASALLETMLKELLEESRAYRRYFHQVELRSIINR</sequence>
<reference evidence="10" key="1">
    <citation type="submission" date="2017-05" db="EMBL/GenBank/DDBJ databases">
        <authorList>
            <person name="Kirkegaard R."/>
            <person name="Mcilroy J S."/>
        </authorList>
    </citation>
    <scope>NUCLEOTIDE SEQUENCE [LARGE SCALE GENOMIC DNA]</scope>
</reference>
<evidence type="ECO:0000259" key="8">
    <source>
        <dbReference type="Pfam" id="PF17768"/>
    </source>
</evidence>
<evidence type="ECO:0000256" key="3">
    <source>
        <dbReference type="ARBA" id="ARBA00022722"/>
    </source>
</evidence>
<dbReference type="InterPro" id="IPR004610">
    <property type="entry name" value="RecJ"/>
</dbReference>
<dbReference type="InterPro" id="IPR041122">
    <property type="entry name" value="RecJ_OB"/>
</dbReference>
<dbReference type="Gene3D" id="3.90.1640.30">
    <property type="match status" value="1"/>
</dbReference>
<dbReference type="GO" id="GO:0006281">
    <property type="term" value="P:DNA repair"/>
    <property type="evidence" value="ECO:0007669"/>
    <property type="project" value="InterPro"/>
</dbReference>
<evidence type="ECO:0000313" key="9">
    <source>
        <dbReference type="EMBL" id="SMX53894.1"/>
    </source>
</evidence>
<feature type="domain" description="DDH" evidence="6">
    <location>
        <begin position="81"/>
        <end position="229"/>
    </location>
</feature>
<evidence type="ECO:0000256" key="5">
    <source>
        <dbReference type="ARBA" id="ARBA00022839"/>
    </source>
</evidence>
<dbReference type="Gene3D" id="3.10.310.30">
    <property type="match status" value="1"/>
</dbReference>
<keyword evidence="4 9" id="KW-0378">Hydrolase</keyword>
<evidence type="ECO:0000259" key="6">
    <source>
        <dbReference type="Pfam" id="PF01368"/>
    </source>
</evidence>
<organism evidence="9 10">
    <name type="scientific">Candidatus Brevifilum fermentans</name>
    <dbReference type="NCBI Taxonomy" id="1986204"/>
    <lineage>
        <taxon>Bacteria</taxon>
        <taxon>Bacillati</taxon>
        <taxon>Chloroflexota</taxon>
        <taxon>Anaerolineae</taxon>
        <taxon>Anaerolineales</taxon>
        <taxon>Anaerolineaceae</taxon>
        <taxon>Candidatus Brevifilum</taxon>
    </lineage>
</organism>
<dbReference type="EMBL" id="LT859958">
    <property type="protein sequence ID" value="SMX53894.1"/>
    <property type="molecule type" value="Genomic_DNA"/>
</dbReference>
<dbReference type="OrthoDB" id="9809852at2"/>
<dbReference type="Pfam" id="PF17768">
    <property type="entry name" value="RecJ_OB"/>
    <property type="match status" value="1"/>
</dbReference>
<dbReference type="GO" id="GO:0006310">
    <property type="term" value="P:DNA recombination"/>
    <property type="evidence" value="ECO:0007669"/>
    <property type="project" value="InterPro"/>
</dbReference>
<dbReference type="Proteomes" id="UP000195514">
    <property type="component" value="Chromosome I"/>
</dbReference>
<evidence type="ECO:0000256" key="4">
    <source>
        <dbReference type="ARBA" id="ARBA00022801"/>
    </source>
</evidence>
<dbReference type="NCBIfam" id="TIGR00644">
    <property type="entry name" value="recJ"/>
    <property type="match status" value="1"/>
</dbReference>
<proteinExistence type="inferred from homology"/>
<evidence type="ECO:0000256" key="2">
    <source>
        <dbReference type="ARBA" id="ARBA00019841"/>
    </source>
</evidence>
<dbReference type="Pfam" id="PF01368">
    <property type="entry name" value="DHH"/>
    <property type="match status" value="1"/>
</dbReference>
<keyword evidence="5 9" id="KW-0269">Exonuclease</keyword>
<evidence type="ECO:0000313" key="10">
    <source>
        <dbReference type="Proteomes" id="UP000195514"/>
    </source>
</evidence>
<keyword evidence="3" id="KW-0540">Nuclease</keyword>
<feature type="domain" description="RecJ OB" evidence="8">
    <location>
        <begin position="457"/>
        <end position="555"/>
    </location>
</feature>
<dbReference type="InterPro" id="IPR038763">
    <property type="entry name" value="DHH_sf"/>
</dbReference>
<comment type="similarity">
    <text evidence="1">Belongs to the RecJ family.</text>
</comment>
<dbReference type="PANTHER" id="PTHR30255">
    <property type="entry name" value="SINGLE-STRANDED-DNA-SPECIFIC EXONUCLEASE RECJ"/>
    <property type="match status" value="1"/>
</dbReference>
<evidence type="ECO:0000259" key="7">
    <source>
        <dbReference type="Pfam" id="PF02272"/>
    </source>
</evidence>
<dbReference type="GO" id="GO:0003676">
    <property type="term" value="F:nucleic acid binding"/>
    <property type="evidence" value="ECO:0007669"/>
    <property type="project" value="InterPro"/>
</dbReference>
<keyword evidence="10" id="KW-1185">Reference proteome</keyword>
<name>A0A1Y6K2N5_9CHLR</name>
<dbReference type="AlphaFoldDB" id="A0A1Y6K2N5"/>
<dbReference type="InterPro" id="IPR003156">
    <property type="entry name" value="DHHA1_dom"/>
</dbReference>